<feature type="binding site" evidence="5">
    <location>
        <position position="115"/>
    </location>
    <ligand>
        <name>Mg(2+)</name>
        <dbReference type="ChEBI" id="CHEBI:18420"/>
    </ligand>
</feature>
<dbReference type="InterPro" id="IPR005493">
    <property type="entry name" value="RraA/RraA-like"/>
</dbReference>
<feature type="binding site" evidence="5">
    <location>
        <begin position="92"/>
        <end position="95"/>
    </location>
    <ligand>
        <name>substrate</name>
    </ligand>
</feature>
<dbReference type="PANTHER" id="PTHR33254:SF4">
    <property type="entry name" value="4-HYDROXY-4-METHYL-2-OXOGLUTARATE ALDOLASE 3-RELATED"/>
    <property type="match status" value="1"/>
</dbReference>
<comment type="cofactor">
    <cofactor evidence="1">
        <name>a divalent metal cation</name>
        <dbReference type="ChEBI" id="CHEBI:60240"/>
    </cofactor>
</comment>
<reference evidence="6 7" key="1">
    <citation type="submission" date="2020-03" db="EMBL/GenBank/DDBJ databases">
        <title>Complete genome sequence of Orbus sp. IPMB12 (BCRC 80908).</title>
        <authorList>
            <person name="Lo W.-S."/>
            <person name="Chang T.-H."/>
            <person name="Kuo C.-H."/>
        </authorList>
    </citation>
    <scope>NUCLEOTIDE SEQUENCE [LARGE SCALE GENOMIC DNA]</scope>
    <source>
        <strain evidence="6 7">IPMB12</strain>
    </source>
</reference>
<dbReference type="InterPro" id="IPR036704">
    <property type="entry name" value="RraA/RraA-like_sf"/>
</dbReference>
<keyword evidence="7" id="KW-1185">Reference proteome</keyword>
<gene>
    <name evidence="6" type="ORF">IPMB12_08015</name>
</gene>
<dbReference type="RefSeq" id="WP_166916635.1">
    <property type="nucleotide sequence ID" value="NZ_CP050253.1"/>
</dbReference>
<evidence type="ECO:0000313" key="6">
    <source>
        <dbReference type="EMBL" id="QIQ21632.1"/>
    </source>
</evidence>
<protein>
    <recommendedName>
        <fullName evidence="2">Putative 4-hydroxy-4-methyl-2-oxoglutarate aldolase</fullName>
    </recommendedName>
    <alternativeName>
        <fullName evidence="3">Regulator of ribonuclease activity homolog</fullName>
    </alternativeName>
    <alternativeName>
        <fullName evidence="4">RraA-like protein</fullName>
    </alternativeName>
</protein>
<sequence length="222" mass="24081">MNTIDKELLQKIQVLSTAELSDALDFFKLKGSALGIKHIAGTARFFGFAYTLRFAPVDPDNPGTVGDFIDNVPEGSVVVIDNNARTDCTVWGGILSNVAKQRNIAGTAINGVCRDTIEADDAQYPLYALGRFMRTGKDRVQVEESGGTVVLGDVRVNHGDFVFGDLDGVVVVPAQHLNKVVEKAFIMNQVEQQIVTAALSGMPLAEARVKFGYHTLQRSPEK</sequence>
<dbReference type="PANTHER" id="PTHR33254">
    <property type="entry name" value="4-HYDROXY-4-METHYL-2-OXOGLUTARATE ALDOLASE 3-RELATED"/>
    <property type="match status" value="1"/>
</dbReference>
<dbReference type="Pfam" id="PF03737">
    <property type="entry name" value="RraA-like"/>
    <property type="match status" value="1"/>
</dbReference>
<evidence type="ECO:0000256" key="3">
    <source>
        <dbReference type="ARBA" id="ARBA00029596"/>
    </source>
</evidence>
<name>A0A6G9ICT1_9GAMM</name>
<proteinExistence type="predicted"/>
<organism evidence="6 7">
    <name type="scientific">Zophobihabitans entericus</name>
    <dbReference type="NCBI Taxonomy" id="1635327"/>
    <lineage>
        <taxon>Bacteria</taxon>
        <taxon>Pseudomonadati</taxon>
        <taxon>Pseudomonadota</taxon>
        <taxon>Gammaproteobacteria</taxon>
        <taxon>Orbales</taxon>
        <taxon>Orbaceae</taxon>
        <taxon>Zophobihabitans</taxon>
    </lineage>
</organism>
<dbReference type="Proteomes" id="UP000501168">
    <property type="component" value="Chromosome"/>
</dbReference>
<dbReference type="GO" id="GO:0046872">
    <property type="term" value="F:metal ion binding"/>
    <property type="evidence" value="ECO:0007669"/>
    <property type="project" value="UniProtKB-KW"/>
</dbReference>
<evidence type="ECO:0000256" key="4">
    <source>
        <dbReference type="ARBA" id="ARBA00030169"/>
    </source>
</evidence>
<keyword evidence="5" id="KW-0479">Metal-binding</keyword>
<dbReference type="InParanoid" id="A0A6G9ICT1"/>
<evidence type="ECO:0000256" key="5">
    <source>
        <dbReference type="PIRSR" id="PIRSR605493-1"/>
    </source>
</evidence>
<dbReference type="SUPFAM" id="SSF89562">
    <property type="entry name" value="RraA-like"/>
    <property type="match status" value="1"/>
</dbReference>
<dbReference type="EMBL" id="CP050253">
    <property type="protein sequence ID" value="QIQ21632.1"/>
    <property type="molecule type" value="Genomic_DNA"/>
</dbReference>
<dbReference type="CDD" id="cd16841">
    <property type="entry name" value="RraA_family"/>
    <property type="match status" value="1"/>
</dbReference>
<comment type="cofactor">
    <cofactor evidence="5">
        <name>Mg(2+)</name>
        <dbReference type="ChEBI" id="CHEBI:18420"/>
    </cofactor>
</comment>
<dbReference type="Gene3D" id="3.50.30.40">
    <property type="entry name" value="Ribonuclease E inhibitor RraA/RraA-like"/>
    <property type="match status" value="1"/>
</dbReference>
<dbReference type="AlphaFoldDB" id="A0A6G9ICT1"/>
<feature type="binding site" evidence="5">
    <location>
        <position position="114"/>
    </location>
    <ligand>
        <name>substrate</name>
    </ligand>
</feature>
<dbReference type="KEGG" id="orb:IPMB12_08015"/>
<keyword evidence="5" id="KW-0460">Magnesium</keyword>
<evidence type="ECO:0000313" key="7">
    <source>
        <dbReference type="Proteomes" id="UP000501168"/>
    </source>
</evidence>
<evidence type="ECO:0000256" key="2">
    <source>
        <dbReference type="ARBA" id="ARBA00016549"/>
    </source>
</evidence>
<evidence type="ECO:0000256" key="1">
    <source>
        <dbReference type="ARBA" id="ARBA00001968"/>
    </source>
</evidence>
<accession>A0A6G9ICT1</accession>